<feature type="transmembrane region" description="Helical" evidence="6">
    <location>
        <begin position="34"/>
        <end position="55"/>
    </location>
</feature>
<dbReference type="InterPro" id="IPR011547">
    <property type="entry name" value="SLC26A/SulP_dom"/>
</dbReference>
<keyword evidence="3 6" id="KW-0812">Transmembrane</keyword>
<evidence type="ECO:0000256" key="5">
    <source>
        <dbReference type="ARBA" id="ARBA00023136"/>
    </source>
</evidence>
<dbReference type="Pfam" id="PF00582">
    <property type="entry name" value="Usp"/>
    <property type="match status" value="1"/>
</dbReference>
<dbReference type="EMBL" id="LUUI01000032">
    <property type="protein sequence ID" value="OAI20702.1"/>
    <property type="molecule type" value="Genomic_DNA"/>
</dbReference>
<proteinExistence type="inferred from homology"/>
<dbReference type="InterPro" id="IPR001902">
    <property type="entry name" value="SLC26A/SulP_fam"/>
</dbReference>
<dbReference type="Pfam" id="PF00916">
    <property type="entry name" value="Sulfate_transp"/>
    <property type="match status" value="1"/>
</dbReference>
<evidence type="ECO:0000259" key="7">
    <source>
        <dbReference type="Pfam" id="PF00582"/>
    </source>
</evidence>
<dbReference type="InterPro" id="IPR006015">
    <property type="entry name" value="Universal_stress_UspA"/>
</dbReference>
<dbReference type="GO" id="GO:0055085">
    <property type="term" value="P:transmembrane transport"/>
    <property type="evidence" value="ECO:0007669"/>
    <property type="project" value="InterPro"/>
</dbReference>
<evidence type="ECO:0000256" key="3">
    <source>
        <dbReference type="ARBA" id="ARBA00022692"/>
    </source>
</evidence>
<dbReference type="PRINTS" id="PR01438">
    <property type="entry name" value="UNVRSLSTRESS"/>
</dbReference>
<feature type="transmembrane region" description="Helical" evidence="6">
    <location>
        <begin position="140"/>
        <end position="161"/>
    </location>
</feature>
<sequence>MWQRLILFNTLIDSRFEDIKKQTWIKTTYRDMSAGLIVALTAIPMAMGFSMAMGLRPEQGIIAGALGCVIGRTWGGSKYQVYGPTAAFIPIIGGLIAKYGEAGGGSLAEAHGFLVFVSIIAGVILMSMGVFGLGKYAKLVPNSIIVGFTVGIAVAIALSNFESILGVESYQDLLGEDEDIKGGLLHNLTLAYGNIDKVNFWSVVLGLGTFFITKLLLRISIFIPAPLLAIATSTVLAATLLADKGVILVKDIYGSIPNNFFVFTPPILPAMTSGVALDIAYFVFGIVFVSAVESVLCSSMADRMANNRGTPFNPDKEFWGQGLVQVITPMVNGFPCTGALARTATSIKAGAVTPLAGYFKAIFKLSLAYYIASYLEMVPMACIGGILLWVASNMIKVSEIREVISHNRFHALLMTYTAIMVPVTDFLTGVLSALVIFFVAGRFFDKPFAGRRPAKAATGKDFEQPGIVSKPGYFNRVVIPLALTEHDNYLLRYAAQLTKSGIVGQPHFVFVETQQARAHLQPGIDPAKQMKQVVQQAFGSLEKATYQIVKAQSRLDTLVGYVFKNKIDLVLLGHQDHGNAHHSLAQRLAMLCGCSVWMVPENFDSRIQRIIAPIDFSPVSADSLTQAAAIAAQYKVPEILAIHVYDDESVVRYEEHELIKRGEEKVRFAEIMGSVDTHGVRINPLFMESIKAAEEILTEAANYQADLIVISTRGHSKAASILLGSVTSSVMSDAKIPVLAIKHYGAHLSLWQTLLSSHFLSRVEPKVN</sequence>
<evidence type="ECO:0000256" key="1">
    <source>
        <dbReference type="ARBA" id="ARBA00004141"/>
    </source>
</evidence>
<dbReference type="AlphaFoldDB" id="A0A177NS60"/>
<dbReference type="CDD" id="cd00293">
    <property type="entry name" value="USP-like"/>
    <property type="match status" value="1"/>
</dbReference>
<gene>
    <name evidence="9" type="ORF">A1359_20595</name>
</gene>
<evidence type="ECO:0000256" key="6">
    <source>
        <dbReference type="SAM" id="Phobius"/>
    </source>
</evidence>
<dbReference type="STRING" id="980561.A1359_20595"/>
<feature type="transmembrane region" description="Helical" evidence="6">
    <location>
        <begin position="112"/>
        <end position="133"/>
    </location>
</feature>
<comment type="subcellular location">
    <subcellularLocation>
        <location evidence="1">Membrane</location>
        <topology evidence="1">Multi-pass membrane protein</topology>
    </subcellularLocation>
</comment>
<dbReference type="GO" id="GO:0016020">
    <property type="term" value="C:membrane"/>
    <property type="evidence" value="ECO:0007669"/>
    <property type="project" value="UniProtKB-SubCell"/>
</dbReference>
<feature type="domain" description="SLC26A/SulP transporter" evidence="8">
    <location>
        <begin position="30"/>
        <end position="416"/>
    </location>
</feature>
<evidence type="ECO:0000259" key="8">
    <source>
        <dbReference type="Pfam" id="PF00916"/>
    </source>
</evidence>
<evidence type="ECO:0000256" key="4">
    <source>
        <dbReference type="ARBA" id="ARBA00022989"/>
    </source>
</evidence>
<evidence type="ECO:0000256" key="2">
    <source>
        <dbReference type="ARBA" id="ARBA00008791"/>
    </source>
</evidence>
<feature type="domain" description="UspA" evidence="7">
    <location>
        <begin position="608"/>
        <end position="742"/>
    </location>
</feature>
<dbReference type="SUPFAM" id="SSF52402">
    <property type="entry name" value="Adenine nucleotide alpha hydrolases-like"/>
    <property type="match status" value="2"/>
</dbReference>
<feature type="transmembrane region" description="Helical" evidence="6">
    <location>
        <begin position="222"/>
        <end position="242"/>
    </location>
</feature>
<feature type="transmembrane region" description="Helical" evidence="6">
    <location>
        <begin position="411"/>
        <end position="444"/>
    </location>
</feature>
<comment type="caution">
    <text evidence="9">The sequence shown here is derived from an EMBL/GenBank/DDBJ whole genome shotgun (WGS) entry which is preliminary data.</text>
</comment>
<feature type="transmembrane region" description="Helical" evidence="6">
    <location>
        <begin position="279"/>
        <end position="298"/>
    </location>
</feature>
<reference evidence="9 10" key="1">
    <citation type="submission" date="2016-03" db="EMBL/GenBank/DDBJ databases">
        <authorList>
            <person name="Ploux O."/>
        </authorList>
    </citation>
    <scope>NUCLEOTIDE SEQUENCE [LARGE SCALE GENOMIC DNA]</scope>
    <source>
        <strain evidence="9 10">R-45370</strain>
    </source>
</reference>
<evidence type="ECO:0000313" key="9">
    <source>
        <dbReference type="EMBL" id="OAI20702.1"/>
    </source>
</evidence>
<keyword evidence="4 6" id="KW-1133">Transmembrane helix</keyword>
<feature type="transmembrane region" description="Helical" evidence="6">
    <location>
        <begin position="367"/>
        <end position="391"/>
    </location>
</feature>
<evidence type="ECO:0000313" key="10">
    <source>
        <dbReference type="Proteomes" id="UP000078476"/>
    </source>
</evidence>
<organism evidence="9 10">
    <name type="scientific">Methylomonas lenta</name>
    <dbReference type="NCBI Taxonomy" id="980561"/>
    <lineage>
        <taxon>Bacteria</taxon>
        <taxon>Pseudomonadati</taxon>
        <taxon>Pseudomonadota</taxon>
        <taxon>Gammaproteobacteria</taxon>
        <taxon>Methylococcales</taxon>
        <taxon>Methylococcaceae</taxon>
        <taxon>Methylomonas</taxon>
    </lineage>
</organism>
<dbReference type="Proteomes" id="UP000078476">
    <property type="component" value="Unassembled WGS sequence"/>
</dbReference>
<comment type="similarity">
    <text evidence="2">Belongs to the universal stress protein A family.</text>
</comment>
<dbReference type="Gene3D" id="3.40.50.12370">
    <property type="match status" value="1"/>
</dbReference>
<keyword evidence="10" id="KW-1185">Reference proteome</keyword>
<keyword evidence="5 6" id="KW-0472">Membrane</keyword>
<name>A0A177NS60_9GAMM</name>
<accession>A0A177NS60</accession>
<protein>
    <submittedName>
        <fullName evidence="9">Sulfate transporter</fullName>
    </submittedName>
</protein>
<dbReference type="PANTHER" id="PTHR11814">
    <property type="entry name" value="SULFATE TRANSPORTER"/>
    <property type="match status" value="1"/>
</dbReference>
<feature type="transmembrane region" description="Helical" evidence="6">
    <location>
        <begin position="198"/>
        <end position="217"/>
    </location>
</feature>
<dbReference type="InterPro" id="IPR006016">
    <property type="entry name" value="UspA"/>
</dbReference>